<dbReference type="InterPro" id="IPR006990">
    <property type="entry name" value="Tweety"/>
</dbReference>
<sequence>MQAARVDYIAPWWVVWLHSVPHLGLRLQPVNSTFNPGDESYQESLLFLGLVAAVCLGLNLIFLVAYLVCACCCQQDDAVQTKQRHSCCITWTAVVAGLVCCAAVGVGFYGNSETNDGVYQLMYSLEDANHTFSGIDALVSGTTRKMKVDLEQHLARLSEIFAARATACRPQFIQQMHGSCAVVQLSGLLHREGSHHGADQAIRPDWLHRVLQVALLPPALYPGPGHLPHGLPGTGQALQVSPGLVSIPTRGPGTKSWAGCHHQRETRAWPAPECGKTARLPEATFCPVLSTQQRRQTAATNSPSGHPTSKH</sequence>
<keyword evidence="6 14" id="KW-1133">Transmembrane helix</keyword>
<evidence type="ECO:0000256" key="5">
    <source>
        <dbReference type="ARBA" id="ARBA00022692"/>
    </source>
</evidence>
<evidence type="ECO:0000256" key="8">
    <source>
        <dbReference type="ARBA" id="ARBA00023136"/>
    </source>
</evidence>
<organism evidence="16 17">
    <name type="scientific">Papio anubis</name>
    <name type="common">Olive baboon</name>
    <dbReference type="NCBI Taxonomy" id="9555"/>
    <lineage>
        <taxon>Eukaryota</taxon>
        <taxon>Metazoa</taxon>
        <taxon>Chordata</taxon>
        <taxon>Craniata</taxon>
        <taxon>Vertebrata</taxon>
        <taxon>Euteleostomi</taxon>
        <taxon>Mammalia</taxon>
        <taxon>Eutheria</taxon>
        <taxon>Euarchontoglires</taxon>
        <taxon>Primates</taxon>
        <taxon>Haplorrhini</taxon>
        <taxon>Catarrhini</taxon>
        <taxon>Cercopithecidae</taxon>
        <taxon>Cercopithecinae</taxon>
        <taxon>Papio</taxon>
    </lineage>
</organism>
<dbReference type="PANTHER" id="PTHR12424">
    <property type="entry name" value="TWEETY-RELATED"/>
    <property type="match status" value="1"/>
</dbReference>
<evidence type="ECO:0000313" key="16">
    <source>
        <dbReference type="Ensembl" id="ENSPANP00000058281.1"/>
    </source>
</evidence>
<feature type="transmembrane region" description="Helical" evidence="14">
    <location>
        <begin position="45"/>
        <end position="68"/>
    </location>
</feature>
<comment type="function">
    <text evidence="14">Probable chloride channel.</text>
</comment>
<evidence type="ECO:0000256" key="4">
    <source>
        <dbReference type="ARBA" id="ARBA00022475"/>
    </source>
</evidence>
<keyword evidence="9 14" id="KW-0869">Chloride channel</keyword>
<keyword evidence="8 14" id="KW-0472">Membrane</keyword>
<evidence type="ECO:0000256" key="7">
    <source>
        <dbReference type="ARBA" id="ARBA00023065"/>
    </source>
</evidence>
<keyword evidence="4" id="KW-1003">Cell membrane</keyword>
<reference evidence="16" key="3">
    <citation type="submission" date="2025-09" db="UniProtKB">
        <authorList>
            <consortium name="Ensembl"/>
        </authorList>
    </citation>
    <scope>IDENTIFICATION</scope>
</reference>
<accession>A0A8I5R971</accession>
<keyword evidence="11 14" id="KW-0868">Chloride</keyword>
<evidence type="ECO:0000256" key="3">
    <source>
        <dbReference type="ARBA" id="ARBA00022448"/>
    </source>
</evidence>
<evidence type="ECO:0000256" key="15">
    <source>
        <dbReference type="SAM" id="MobiDB-lite"/>
    </source>
</evidence>
<dbReference type="Proteomes" id="UP000028761">
    <property type="component" value="Chromosome 17"/>
</dbReference>
<dbReference type="GO" id="GO:0005229">
    <property type="term" value="F:intracellularly calcium-gated chloride channel activity"/>
    <property type="evidence" value="ECO:0007669"/>
    <property type="project" value="TreeGrafter"/>
</dbReference>
<keyword evidence="5 14" id="KW-0812">Transmembrane</keyword>
<evidence type="ECO:0000256" key="9">
    <source>
        <dbReference type="ARBA" id="ARBA00023173"/>
    </source>
</evidence>
<reference evidence="16" key="2">
    <citation type="submission" date="2025-08" db="UniProtKB">
        <authorList>
            <consortium name="Ensembl"/>
        </authorList>
    </citation>
    <scope>IDENTIFICATION</scope>
</reference>
<evidence type="ECO:0000256" key="1">
    <source>
        <dbReference type="ARBA" id="ARBA00004651"/>
    </source>
</evidence>
<comment type="similarity">
    <text evidence="2 14">Belongs to the tweety family.</text>
</comment>
<evidence type="ECO:0000256" key="10">
    <source>
        <dbReference type="ARBA" id="ARBA00023180"/>
    </source>
</evidence>
<dbReference type="Pfam" id="PF04906">
    <property type="entry name" value="Tweety"/>
    <property type="match status" value="1"/>
</dbReference>
<dbReference type="AlphaFoldDB" id="A0A8I5R971"/>
<protein>
    <recommendedName>
        <fullName evidence="14">Protein tweety homolog</fullName>
    </recommendedName>
</protein>
<evidence type="ECO:0000256" key="2">
    <source>
        <dbReference type="ARBA" id="ARBA00009849"/>
    </source>
</evidence>
<keyword evidence="12 14" id="KW-0407">Ion channel</keyword>
<keyword evidence="3 14" id="KW-0813">Transport</keyword>
<evidence type="ECO:0000256" key="13">
    <source>
        <dbReference type="ARBA" id="ARBA00044642"/>
    </source>
</evidence>
<dbReference type="GO" id="GO:0072320">
    <property type="term" value="F:volume-sensitive chloride channel activity"/>
    <property type="evidence" value="ECO:0007669"/>
    <property type="project" value="TreeGrafter"/>
</dbReference>
<evidence type="ECO:0000256" key="11">
    <source>
        <dbReference type="ARBA" id="ARBA00023214"/>
    </source>
</evidence>
<name>A0A8I5R971_PAPAN</name>
<proteinExistence type="inferred from homology"/>
<dbReference type="PANTHER" id="PTHR12424:SF6">
    <property type="entry name" value="PROTEIN TWEETY HOMOLOG 2"/>
    <property type="match status" value="1"/>
</dbReference>
<feature type="transmembrane region" description="Helical" evidence="14">
    <location>
        <begin position="89"/>
        <end position="110"/>
    </location>
</feature>
<comment type="subcellular location">
    <subcellularLocation>
        <location evidence="1">Cell membrane</location>
        <topology evidence="1">Multi-pass membrane protein</topology>
    </subcellularLocation>
</comment>
<keyword evidence="10" id="KW-0325">Glycoprotein</keyword>
<evidence type="ECO:0000256" key="14">
    <source>
        <dbReference type="RuleBase" id="RU361114"/>
    </source>
</evidence>
<evidence type="ECO:0000313" key="17">
    <source>
        <dbReference type="Proteomes" id="UP000028761"/>
    </source>
</evidence>
<evidence type="ECO:0000256" key="12">
    <source>
        <dbReference type="ARBA" id="ARBA00023303"/>
    </source>
</evidence>
<keyword evidence="17" id="KW-1185">Reference proteome</keyword>
<keyword evidence="7 14" id="KW-0406">Ion transport</keyword>
<comment type="caution">
    <text evidence="14">Lacks conserved residue(s) required for the propagation of feature annotation.</text>
</comment>
<feature type="region of interest" description="Disordered" evidence="15">
    <location>
        <begin position="291"/>
        <end position="311"/>
    </location>
</feature>
<comment type="catalytic activity">
    <reaction evidence="13">
        <text>L-glutamate(out) = L-glutamate(in)</text>
        <dbReference type="Rhea" id="RHEA:66336"/>
        <dbReference type="ChEBI" id="CHEBI:29985"/>
    </reaction>
    <physiologicalReaction direction="right-to-left" evidence="13">
        <dbReference type="Rhea" id="RHEA:66338"/>
    </physiologicalReaction>
</comment>
<dbReference type="GO" id="GO:0005886">
    <property type="term" value="C:plasma membrane"/>
    <property type="evidence" value="ECO:0007669"/>
    <property type="project" value="UniProtKB-SubCell"/>
</dbReference>
<reference evidence="16 17" key="1">
    <citation type="submission" date="2012-03" db="EMBL/GenBank/DDBJ databases">
        <title>Whole Genome Assembly of Papio anubis.</title>
        <authorList>
            <person name="Liu Y.L."/>
            <person name="Abraham K.A."/>
            <person name="Akbar H.A."/>
            <person name="Ali S.A."/>
            <person name="Anosike U.A."/>
            <person name="Aqrawi P.A."/>
            <person name="Arias F.A."/>
            <person name="Attaway T.A."/>
            <person name="Awwad R.A."/>
            <person name="Babu C.B."/>
            <person name="Bandaranaike D.B."/>
            <person name="Battles P.B."/>
            <person name="Bell A.B."/>
            <person name="Beltran B.B."/>
            <person name="Berhane-Mersha D.B."/>
            <person name="Bess C.B."/>
            <person name="Bickham C.B."/>
            <person name="Bolden T.B."/>
            <person name="Carter K.C."/>
            <person name="Chau D.C."/>
            <person name="Chavez A.C."/>
            <person name="Clerc-Blankenburg K.C."/>
            <person name="Coyle M.C."/>
            <person name="Dao M.D."/>
            <person name="Davila M.L.D."/>
            <person name="Davy-Carroll L.D."/>
            <person name="Denson S.D."/>
            <person name="Dinh H.D."/>
            <person name="Fernandez S.F."/>
            <person name="Fernando P.F."/>
            <person name="Forbes L.F."/>
            <person name="Francis C.F."/>
            <person name="Francisco L.F."/>
            <person name="Fu Q.F."/>
            <person name="Garcia-Iii R.G."/>
            <person name="Garrett T.G."/>
            <person name="Gross S.G."/>
            <person name="Gubbala S.G."/>
            <person name="Hirani K.H."/>
            <person name="Hogues M.H."/>
            <person name="Hollins B.H."/>
            <person name="Jackson L.J."/>
            <person name="Javaid M.J."/>
            <person name="Jhangiani S.J."/>
            <person name="Johnson A.J."/>
            <person name="Johnson B.J."/>
            <person name="Jones J.J."/>
            <person name="Joshi V.J."/>
            <person name="Kalu J.K."/>
            <person name="Khan N.K."/>
            <person name="Korchina V.K."/>
            <person name="Kovar C.K."/>
            <person name="Lago L.L."/>
            <person name="Lara F.L."/>
            <person name="Le T.-K.L."/>
            <person name="Lee S.L."/>
            <person name="Legall-Iii F.L."/>
            <person name="Lemon S.L."/>
            <person name="Liu J.L."/>
            <person name="Liu Y.-S.L."/>
            <person name="Liyanage D.L."/>
            <person name="Lopez J.L."/>
            <person name="Lorensuhewa L.L."/>
            <person name="Mata R.M."/>
            <person name="Mathew T.M."/>
            <person name="Mercado C.M."/>
            <person name="Mercado I.M."/>
            <person name="Morales K.M."/>
            <person name="Morgan M.M."/>
            <person name="Munidasa M.M."/>
            <person name="Ngo D.N."/>
            <person name="Nguyen L.N."/>
            <person name="Nguyen T.N."/>
            <person name="Nguyen N.N."/>
            <person name="Obregon M.O."/>
            <person name="Okwuonu G.O."/>
            <person name="Ongeri F.O."/>
            <person name="Onwere C.O."/>
            <person name="Osifeso I.O."/>
            <person name="Parra A.P."/>
            <person name="Patil S.P."/>
            <person name="Perez A.P."/>
            <person name="Perez Y.P."/>
            <person name="Pham C.P."/>
            <person name="Pu L.-L.P."/>
            <person name="Puazo M.P."/>
            <person name="Quiroz J.Q."/>
            <person name="Rouhana J.R."/>
            <person name="Ruiz M.R."/>
            <person name="Ruiz S.-J.R."/>
            <person name="Saada N.S."/>
            <person name="Santibanez J.S."/>
            <person name="Scheel M.S."/>
            <person name="Schneider B.S."/>
            <person name="Simmons D.S."/>
            <person name="Sisson I.S."/>
            <person name="Tang L.-Y.T."/>
            <person name="Thornton R.T."/>
            <person name="Tisius J.T."/>
            <person name="Toledanes G.T."/>
            <person name="Trejos Z.T."/>
            <person name="Usmani K.U."/>
            <person name="Varghese R.V."/>
            <person name="Vattathil S.V."/>
            <person name="Vee V.V."/>
            <person name="Walker D.W."/>
            <person name="Weissenberger G.W."/>
            <person name="White C.W."/>
            <person name="Williams A.W."/>
            <person name="Woodworth J.W."/>
            <person name="Wright R.W."/>
            <person name="Zhu Y.Z."/>
            <person name="Han Y.H."/>
            <person name="Newsham I.N."/>
            <person name="Nazareth L.N."/>
            <person name="Worley K.W."/>
            <person name="Muzny D.M."/>
            <person name="Rogers J.R."/>
            <person name="Gibbs R.G."/>
        </authorList>
    </citation>
    <scope>NUCLEOTIDE SEQUENCE [LARGE SCALE GENOMIC DNA]</scope>
</reference>
<dbReference type="GeneTree" id="ENSGT00950000183060"/>
<dbReference type="Ensembl" id="ENSPANT00000082710.1">
    <property type="protein sequence ID" value="ENSPANP00000058281.1"/>
    <property type="gene ID" value="ENSPANG00000033592.2"/>
</dbReference>
<evidence type="ECO:0000256" key="6">
    <source>
        <dbReference type="ARBA" id="ARBA00022989"/>
    </source>
</evidence>
<dbReference type="GO" id="GO:0034707">
    <property type="term" value="C:chloride channel complex"/>
    <property type="evidence" value="ECO:0007669"/>
    <property type="project" value="UniProtKB-UniRule"/>
</dbReference>